<feature type="transmembrane region" description="Helical" evidence="2">
    <location>
        <begin position="274"/>
        <end position="294"/>
    </location>
</feature>
<dbReference type="RefSeq" id="WP_012895243.1">
    <property type="nucleotide sequence ID" value="NC_013595.1"/>
</dbReference>
<evidence type="ECO:0000313" key="4">
    <source>
        <dbReference type="Proteomes" id="UP000002029"/>
    </source>
</evidence>
<keyword evidence="2" id="KW-0812">Transmembrane</keyword>
<feature type="transmembrane region" description="Helical" evidence="2">
    <location>
        <begin position="926"/>
        <end position="944"/>
    </location>
</feature>
<feature type="compositionally biased region" description="Pro residues" evidence="1">
    <location>
        <begin position="145"/>
        <end position="169"/>
    </location>
</feature>
<dbReference type="eggNOG" id="COG3087">
    <property type="taxonomic scope" value="Bacteria"/>
</dbReference>
<feature type="transmembrane region" description="Helical" evidence="2">
    <location>
        <begin position="753"/>
        <end position="770"/>
    </location>
</feature>
<feature type="compositionally biased region" description="Pro residues" evidence="1">
    <location>
        <begin position="77"/>
        <end position="102"/>
    </location>
</feature>
<organism evidence="3 4">
    <name type="scientific">Streptosporangium roseum (strain ATCC 12428 / DSM 43021 / JCM 3005 / KCTC 9067 / NCIMB 10171 / NRRL 2505 / NI 9100)</name>
    <dbReference type="NCBI Taxonomy" id="479432"/>
    <lineage>
        <taxon>Bacteria</taxon>
        <taxon>Bacillati</taxon>
        <taxon>Actinomycetota</taxon>
        <taxon>Actinomycetes</taxon>
        <taxon>Streptosporangiales</taxon>
        <taxon>Streptosporangiaceae</taxon>
        <taxon>Streptosporangium</taxon>
    </lineage>
</organism>
<feature type="transmembrane region" description="Helical" evidence="2">
    <location>
        <begin position="243"/>
        <end position="262"/>
    </location>
</feature>
<feature type="transmembrane region" description="Helical" evidence="2">
    <location>
        <begin position="325"/>
        <end position="343"/>
    </location>
</feature>
<reference evidence="3 4" key="1">
    <citation type="journal article" date="2010" name="Stand. Genomic Sci.">
        <title>Complete genome sequence of Streptosporangium roseum type strain (NI 9100).</title>
        <authorList>
            <person name="Nolan M."/>
            <person name="Sikorski J."/>
            <person name="Jando M."/>
            <person name="Lucas S."/>
            <person name="Lapidus A."/>
            <person name="Glavina Del Rio T."/>
            <person name="Chen F."/>
            <person name="Tice H."/>
            <person name="Pitluck S."/>
            <person name="Cheng J.F."/>
            <person name="Chertkov O."/>
            <person name="Sims D."/>
            <person name="Meincke L."/>
            <person name="Brettin T."/>
            <person name="Han C."/>
            <person name="Detter J.C."/>
            <person name="Bruce D."/>
            <person name="Goodwin L."/>
            <person name="Land M."/>
            <person name="Hauser L."/>
            <person name="Chang Y.J."/>
            <person name="Jeffries C.D."/>
            <person name="Ivanova N."/>
            <person name="Mavromatis K."/>
            <person name="Mikhailova N."/>
            <person name="Chen A."/>
            <person name="Palaniappan K."/>
            <person name="Chain P."/>
            <person name="Rohde M."/>
            <person name="Goker M."/>
            <person name="Bristow J."/>
            <person name="Eisen J.A."/>
            <person name="Markowitz V."/>
            <person name="Hugenholtz P."/>
            <person name="Kyrpides N.C."/>
            <person name="Klenk H.P."/>
        </authorList>
    </citation>
    <scope>NUCLEOTIDE SEQUENCE [LARGE SCALE GENOMIC DNA]</scope>
    <source>
        <strain evidence="4">ATCC 12428 / DSM 43021 / JCM 3005 / NI 9100</strain>
    </source>
</reference>
<dbReference type="KEGG" id="sro:Sros_8883"/>
<feature type="transmembrane region" description="Helical" evidence="2">
    <location>
        <begin position="1178"/>
        <end position="1198"/>
    </location>
</feature>
<feature type="compositionally biased region" description="Low complexity" evidence="1">
    <location>
        <begin position="382"/>
        <end position="416"/>
    </location>
</feature>
<feature type="transmembrane region" description="Helical" evidence="2">
    <location>
        <begin position="518"/>
        <end position="538"/>
    </location>
</feature>
<feature type="transmembrane region" description="Helical" evidence="2">
    <location>
        <begin position="1227"/>
        <end position="1249"/>
    </location>
</feature>
<feature type="transmembrane region" description="Helical" evidence="2">
    <location>
        <begin position="1001"/>
        <end position="1018"/>
    </location>
</feature>
<feature type="transmembrane region" description="Helical" evidence="2">
    <location>
        <begin position="1204"/>
        <end position="1220"/>
    </location>
</feature>
<sequence>MAVVGAPDRCPHCVLPLRGPVAAELWQLDRALAGLRARETELLVRRDRLLDLLRSERGHPAGSDPGVRPAPAGTGPQPAPAEPPAPGEPVFPVPGQQVPPVPARSGSSVPAMPGPPVPARPGSPVPAMPGPPVPARSGSSVPAMPRLPAPGQQGPPVPEWPGPPVPGQPGRPAASPRRDFSPKAVQNLLLVLGGLLLAVAAIVFTVVSWGQIGIGGRAAILAGITVLTLAVPKLLVKRELVATAETIAVLGVALLFLDGYAARRVGLAGADRVAGLDYAALLIALIALVVAGYSRLLPLRLPLPIAIVLAQFPLPLLALSETDPWFTAALAATAAADAAFLVFGHRRDKPATVPGDEGPMGSAVPGGGDLSGPTTVPGDEGPAGPTTVPGNAGTAGTAGPAVVPGNAGTADPATVPGGAGPGRGAGVRVTVGLCFGVVWTLGVGHGSLNAALELMDSARADDLLTASIKGVLLVVLAVIGVAVAPRADPGRLRALTAGAAFALTAGLAAPVWPLLPAGWWAVPHTVAALAVAVAALRLPGLNDPRVRSAGAACAAILAALTALPFVPAVASTLLTPFNQLDGVWSSVNGAAGDRWISPFPEGVVVLGLLAVASAAMARRGHASLRPVALAVGTVTVAVTPVASGWSHAADLAVLLALAVTLVACLTLARHPWWAGAFTTAAGSVAALAVATALAERATTYAALAVLLAACGLAVFAARVPWAAAAALVMAVLAATGLIWAVSVGTGWQPVREGLSLALAIGALPAGLLALRRWSVAAGVSAPHGVAGGSAGVSAPRGVAGGSAGGPVADGPVAGGPAVEVMDGPAVDGAAVDEPTVDEAVVDEAAVDGADDPRRVTGLVLGAVLAALALLPVHAALAEILGFYRPLALPWAPLPASGGRHPILIVITILVTAAAVLLSWQVAGRKGVLRAGAVAWPVALTALPVSVGLPYGLEVGLFVAGIGPSAWMAARSRTDWAWGGATALWAASIALSWALMSRPATLVVLPVTAVIAGVTAFHGRAKAVRVAGAALATSLAGGEALAAGMALEWPVRHAAFGVLAVACLAAAVAGRFRTAVFAIGAETAGYALAAVGLALGAADLPLAALACAVAGVLMAGTALRPDRRWAGYVGTGFLLVAAWLRLLASDITVIEAYTVPFSLVLLAFGWWRSRSREISSWVAYGSGLASSLLPSMIAMLAGAGWVRPLLLGAVSLAVLLAGARLRLQAPALLGGLTLAAVALHELAPWIAQVVVMVPRWVPMAAGGLLLVVVGATYEARLGDVRRLRAVVGRMR</sequence>
<feature type="transmembrane region" description="Helical" evidence="2">
    <location>
        <begin position="1255"/>
        <end position="1274"/>
    </location>
</feature>
<feature type="region of interest" description="Disordered" evidence="1">
    <location>
        <begin position="55"/>
        <end position="178"/>
    </location>
</feature>
<feature type="region of interest" description="Disordered" evidence="1">
    <location>
        <begin position="351"/>
        <end position="419"/>
    </location>
</feature>
<feature type="transmembrane region" description="Helical" evidence="2">
    <location>
        <begin position="492"/>
        <end position="512"/>
    </location>
</feature>
<feature type="transmembrane region" description="Helical" evidence="2">
    <location>
        <begin position="627"/>
        <end position="645"/>
    </location>
</feature>
<feature type="transmembrane region" description="Helical" evidence="2">
    <location>
        <begin position="550"/>
        <end position="575"/>
    </location>
</feature>
<evidence type="ECO:0000256" key="2">
    <source>
        <dbReference type="SAM" id="Phobius"/>
    </source>
</evidence>
<feature type="transmembrane region" description="Helical" evidence="2">
    <location>
        <begin position="651"/>
        <end position="668"/>
    </location>
</feature>
<feature type="transmembrane region" description="Helical" evidence="2">
    <location>
        <begin position="1149"/>
        <end position="1166"/>
    </location>
</feature>
<keyword evidence="4" id="KW-1185">Reference proteome</keyword>
<feature type="transmembrane region" description="Helical" evidence="2">
    <location>
        <begin position="902"/>
        <end position="919"/>
    </location>
</feature>
<proteinExistence type="predicted"/>
<evidence type="ECO:0000256" key="1">
    <source>
        <dbReference type="SAM" id="MobiDB-lite"/>
    </source>
</evidence>
<name>D2B7J5_STRRD</name>
<feature type="transmembrane region" description="Helical" evidence="2">
    <location>
        <begin position="1052"/>
        <end position="1068"/>
    </location>
</feature>
<dbReference type="OrthoDB" id="3416299at2"/>
<gene>
    <name evidence="3" type="ordered locus">Sros_8883</name>
</gene>
<keyword evidence="2" id="KW-1133">Transmembrane helix</keyword>
<protein>
    <submittedName>
        <fullName evidence="3">Uncharacterized protein</fullName>
    </submittedName>
</protein>
<dbReference type="EMBL" id="CP001814">
    <property type="protein sequence ID" value="ACZ91516.1"/>
    <property type="molecule type" value="Genomic_DNA"/>
</dbReference>
<feature type="transmembrane region" description="Helical" evidence="2">
    <location>
        <begin position="700"/>
        <end position="717"/>
    </location>
</feature>
<feature type="transmembrane region" description="Helical" evidence="2">
    <location>
        <begin position="188"/>
        <end position="212"/>
    </location>
</feature>
<dbReference type="InterPro" id="IPR058062">
    <property type="entry name" value="SCO7613_C"/>
</dbReference>
<accession>D2B7J5</accession>
<feature type="transmembrane region" description="Helical" evidence="2">
    <location>
        <begin position="301"/>
        <end position="319"/>
    </location>
</feature>
<feature type="transmembrane region" description="Helical" evidence="2">
    <location>
        <begin position="1101"/>
        <end position="1118"/>
    </location>
</feature>
<keyword evidence="2" id="KW-0472">Membrane</keyword>
<dbReference type="Proteomes" id="UP000002029">
    <property type="component" value="Chromosome"/>
</dbReference>
<feature type="transmembrane region" description="Helical" evidence="2">
    <location>
        <begin position="858"/>
        <end position="882"/>
    </location>
</feature>
<feature type="transmembrane region" description="Helical" evidence="2">
    <location>
        <begin position="218"/>
        <end position="236"/>
    </location>
</feature>
<feature type="transmembrane region" description="Helical" evidence="2">
    <location>
        <begin position="463"/>
        <end position="485"/>
    </location>
</feature>
<feature type="transmembrane region" description="Helical" evidence="2">
    <location>
        <begin position="724"/>
        <end position="747"/>
    </location>
</feature>
<feature type="transmembrane region" description="Helical" evidence="2">
    <location>
        <begin position="1075"/>
        <end position="1095"/>
    </location>
</feature>
<feature type="transmembrane region" description="Helical" evidence="2">
    <location>
        <begin position="975"/>
        <end position="995"/>
    </location>
</feature>
<feature type="transmembrane region" description="Helical" evidence="2">
    <location>
        <begin position="425"/>
        <end position="443"/>
    </location>
</feature>
<feature type="transmembrane region" description="Helical" evidence="2">
    <location>
        <begin position="595"/>
        <end position="615"/>
    </location>
</feature>
<feature type="transmembrane region" description="Helical" evidence="2">
    <location>
        <begin position="1125"/>
        <end position="1143"/>
    </location>
</feature>
<feature type="compositionally biased region" description="Pro residues" evidence="1">
    <location>
        <begin position="112"/>
        <end position="134"/>
    </location>
</feature>
<evidence type="ECO:0000313" key="3">
    <source>
        <dbReference type="EMBL" id="ACZ91516.1"/>
    </source>
</evidence>
<dbReference type="STRING" id="479432.Sros_8883"/>
<feature type="transmembrane region" description="Helical" evidence="2">
    <location>
        <begin position="675"/>
        <end position="694"/>
    </location>
</feature>
<dbReference type="NCBIfam" id="NF047321">
    <property type="entry name" value="SCO7613_CTERM"/>
    <property type="match status" value="1"/>
</dbReference>
<dbReference type="HOGENOM" id="CLU_272599_0_0_11"/>